<dbReference type="OrthoDB" id="17560at2759"/>
<feature type="non-terminal residue" evidence="2">
    <location>
        <position position="1"/>
    </location>
</feature>
<dbReference type="GO" id="GO:0016787">
    <property type="term" value="F:hydrolase activity"/>
    <property type="evidence" value="ECO:0007669"/>
    <property type="project" value="UniProtKB-KW"/>
</dbReference>
<sequence>VNTYFAYPKDKKTDVAILMLSDIFGLPLVNNPLMADTLAAAGYFVVLPDLFYGNAVGVNDLNDPSFNISAWLLTHPESETQGVINATINTMKTSYGVEKVGGSGFCFGGKFVIDYLASGDITLDAGYVAHPSGALPADYQTVSRPLSIAWGELDTSNPSDSRAAAELTLTTIDANYQTSLYADVEHGFSTRTNLTNPRNQFAQESAFLQNIRWFDVWLK</sequence>
<dbReference type="AlphaFoldDB" id="A0A9P7YXG7"/>
<evidence type="ECO:0000313" key="3">
    <source>
        <dbReference type="Proteomes" id="UP000887226"/>
    </source>
</evidence>
<keyword evidence="3" id="KW-1185">Reference proteome</keyword>
<dbReference type="EMBL" id="MU254161">
    <property type="protein sequence ID" value="KAG9241759.1"/>
    <property type="molecule type" value="Genomic_DNA"/>
</dbReference>
<dbReference type="PANTHER" id="PTHR17630">
    <property type="entry name" value="DIENELACTONE HYDROLASE"/>
    <property type="match status" value="1"/>
</dbReference>
<evidence type="ECO:0000259" key="1">
    <source>
        <dbReference type="Pfam" id="PF01738"/>
    </source>
</evidence>
<protein>
    <submittedName>
        <fullName evidence="2">Dienelactone hydrolase</fullName>
    </submittedName>
</protein>
<accession>A0A9P7YXG7</accession>
<dbReference type="Gene3D" id="3.40.50.1820">
    <property type="entry name" value="alpha/beta hydrolase"/>
    <property type="match status" value="1"/>
</dbReference>
<keyword evidence="2" id="KW-0378">Hydrolase</keyword>
<dbReference type="Proteomes" id="UP000887226">
    <property type="component" value="Unassembled WGS sequence"/>
</dbReference>
<proteinExistence type="predicted"/>
<dbReference type="Pfam" id="PF01738">
    <property type="entry name" value="DLH"/>
    <property type="match status" value="1"/>
</dbReference>
<dbReference type="SUPFAM" id="SSF53474">
    <property type="entry name" value="alpha/beta-Hydrolases"/>
    <property type="match status" value="1"/>
</dbReference>
<feature type="domain" description="Dienelactone hydrolase" evidence="1">
    <location>
        <begin position="2"/>
        <end position="215"/>
    </location>
</feature>
<evidence type="ECO:0000313" key="2">
    <source>
        <dbReference type="EMBL" id="KAG9241759.1"/>
    </source>
</evidence>
<reference evidence="2" key="1">
    <citation type="journal article" date="2021" name="IMA Fungus">
        <title>Genomic characterization of three marine fungi, including Emericellopsis atlantica sp. nov. with signatures of a generalist lifestyle and marine biomass degradation.</title>
        <authorList>
            <person name="Hagestad O.C."/>
            <person name="Hou L."/>
            <person name="Andersen J.H."/>
            <person name="Hansen E.H."/>
            <person name="Altermark B."/>
            <person name="Li C."/>
            <person name="Kuhnert E."/>
            <person name="Cox R.J."/>
            <person name="Crous P.W."/>
            <person name="Spatafora J.W."/>
            <person name="Lail K."/>
            <person name="Amirebrahimi M."/>
            <person name="Lipzen A."/>
            <person name="Pangilinan J."/>
            <person name="Andreopoulos W."/>
            <person name="Hayes R.D."/>
            <person name="Ng V."/>
            <person name="Grigoriev I.V."/>
            <person name="Jackson S.A."/>
            <person name="Sutton T.D.S."/>
            <person name="Dobson A.D.W."/>
            <person name="Rama T."/>
        </authorList>
    </citation>
    <scope>NUCLEOTIDE SEQUENCE</scope>
    <source>
        <strain evidence="2">TRa3180A</strain>
    </source>
</reference>
<organism evidence="2 3">
    <name type="scientific">Calycina marina</name>
    <dbReference type="NCBI Taxonomy" id="1763456"/>
    <lineage>
        <taxon>Eukaryota</taxon>
        <taxon>Fungi</taxon>
        <taxon>Dikarya</taxon>
        <taxon>Ascomycota</taxon>
        <taxon>Pezizomycotina</taxon>
        <taxon>Leotiomycetes</taxon>
        <taxon>Helotiales</taxon>
        <taxon>Pezizellaceae</taxon>
        <taxon>Calycina</taxon>
    </lineage>
</organism>
<dbReference type="PANTHER" id="PTHR17630:SF44">
    <property type="entry name" value="PROTEIN AIM2"/>
    <property type="match status" value="1"/>
</dbReference>
<gene>
    <name evidence="2" type="ORF">BJ878DRAFT_427421</name>
</gene>
<dbReference type="InterPro" id="IPR002925">
    <property type="entry name" value="Dienelactn_hydro"/>
</dbReference>
<dbReference type="InterPro" id="IPR029058">
    <property type="entry name" value="AB_hydrolase_fold"/>
</dbReference>
<comment type="caution">
    <text evidence="2">The sequence shown here is derived from an EMBL/GenBank/DDBJ whole genome shotgun (WGS) entry which is preliminary data.</text>
</comment>
<name>A0A9P7YXG7_9HELO</name>